<dbReference type="InterPro" id="IPR011330">
    <property type="entry name" value="Glyco_hydro/deAcase_b/a-brl"/>
</dbReference>
<feature type="domain" description="NodB homology" evidence="1">
    <location>
        <begin position="49"/>
        <end position="149"/>
    </location>
</feature>
<sequence length="280" mass="31009">MTEGRWPGERRAAACVTFDHLGEAAELGMQSWPADVPVGCHHSVSVELPNVLAMLRDRPVRSTFYVEAWNIDVYPDAVRSIADAGHDVGWHGWLHEPWSRTGEVALRAALDRSFDRYDRLGIRPIAARPPGGLLGDHSPALLREYGFELASLAGDVHGVQDGLALLPYPWVGVDGAYYIPGFTRLRKVEPGDHPVGPDVLLRAHEQTLEEAVEAGGFASYVFHVCWQDTPDKVAAIGALMDRLDADDRVWHARSTEIARWMRAHPEHFAEAVHVDAPPAW</sequence>
<protein>
    <submittedName>
        <fullName evidence="2">Putative polysaccharide deacetylase</fullName>
    </submittedName>
</protein>
<evidence type="ECO:0000313" key="2">
    <source>
        <dbReference type="EMBL" id="GCD99053.1"/>
    </source>
</evidence>
<gene>
    <name evidence="2" type="ORF">EHYA_06765</name>
</gene>
<name>A0A401YWQ5_9ACTN</name>
<dbReference type="OrthoDB" id="9784220at2"/>
<dbReference type="PANTHER" id="PTHR47561:SF1">
    <property type="entry name" value="POLYSACCHARIDE DEACETYLASE FAMILY PROTEIN (AFU_ORTHOLOGUE AFUA_6G05030)"/>
    <property type="match status" value="1"/>
</dbReference>
<dbReference type="PANTHER" id="PTHR47561">
    <property type="entry name" value="POLYSACCHARIDE DEACETYLASE FAMILY PROTEIN (AFU_ORTHOLOGUE AFUA_6G05030)"/>
    <property type="match status" value="1"/>
</dbReference>
<proteinExistence type="predicted"/>
<evidence type="ECO:0000259" key="1">
    <source>
        <dbReference type="Pfam" id="PF01522"/>
    </source>
</evidence>
<comment type="caution">
    <text evidence="2">The sequence shown here is derived from an EMBL/GenBank/DDBJ whole genome shotgun (WGS) entry which is preliminary data.</text>
</comment>
<reference evidence="2 3" key="1">
    <citation type="submission" date="2018-12" db="EMBL/GenBank/DDBJ databases">
        <title>Draft genome sequence of Embleya hyalina NBRC 13850T.</title>
        <authorList>
            <person name="Komaki H."/>
            <person name="Hosoyama A."/>
            <person name="Kimura A."/>
            <person name="Ichikawa N."/>
            <person name="Tamura T."/>
        </authorList>
    </citation>
    <scope>NUCLEOTIDE SEQUENCE [LARGE SCALE GENOMIC DNA]</scope>
    <source>
        <strain evidence="2 3">NBRC 13850</strain>
    </source>
</reference>
<accession>A0A401YWQ5</accession>
<dbReference type="InterPro" id="IPR002509">
    <property type="entry name" value="NODB_dom"/>
</dbReference>
<dbReference type="Pfam" id="PF01522">
    <property type="entry name" value="Polysacc_deac_1"/>
    <property type="match status" value="1"/>
</dbReference>
<dbReference type="AlphaFoldDB" id="A0A401YWQ5"/>
<keyword evidence="3" id="KW-1185">Reference proteome</keyword>
<dbReference type="EMBL" id="BIFH01000031">
    <property type="protein sequence ID" value="GCD99053.1"/>
    <property type="molecule type" value="Genomic_DNA"/>
</dbReference>
<evidence type="ECO:0000313" key="3">
    <source>
        <dbReference type="Proteomes" id="UP000286931"/>
    </source>
</evidence>
<dbReference type="GO" id="GO:0005975">
    <property type="term" value="P:carbohydrate metabolic process"/>
    <property type="evidence" value="ECO:0007669"/>
    <property type="project" value="InterPro"/>
</dbReference>
<dbReference type="RefSeq" id="WP_126640913.1">
    <property type="nucleotide sequence ID" value="NZ_BIFH01000031.1"/>
</dbReference>
<dbReference type="GO" id="GO:0016810">
    <property type="term" value="F:hydrolase activity, acting on carbon-nitrogen (but not peptide) bonds"/>
    <property type="evidence" value="ECO:0007669"/>
    <property type="project" value="InterPro"/>
</dbReference>
<dbReference type="SUPFAM" id="SSF88713">
    <property type="entry name" value="Glycoside hydrolase/deacetylase"/>
    <property type="match status" value="1"/>
</dbReference>
<dbReference type="Gene3D" id="3.20.20.370">
    <property type="entry name" value="Glycoside hydrolase/deacetylase"/>
    <property type="match status" value="1"/>
</dbReference>
<organism evidence="2 3">
    <name type="scientific">Embleya hyalina</name>
    <dbReference type="NCBI Taxonomy" id="516124"/>
    <lineage>
        <taxon>Bacteria</taxon>
        <taxon>Bacillati</taxon>
        <taxon>Actinomycetota</taxon>
        <taxon>Actinomycetes</taxon>
        <taxon>Kitasatosporales</taxon>
        <taxon>Streptomycetaceae</taxon>
        <taxon>Embleya</taxon>
    </lineage>
</organism>
<dbReference type="Proteomes" id="UP000286931">
    <property type="component" value="Unassembled WGS sequence"/>
</dbReference>